<accession>A0A7W9WWE7</accession>
<dbReference type="PANTHER" id="PTHR30024">
    <property type="entry name" value="ALIPHATIC SULFONATES-BINDING PROTEIN-RELATED"/>
    <property type="match status" value="1"/>
</dbReference>
<dbReference type="Gene3D" id="3.40.190.10">
    <property type="entry name" value="Periplasmic binding protein-like II"/>
    <property type="match status" value="2"/>
</dbReference>
<evidence type="ECO:0000313" key="6">
    <source>
        <dbReference type="Proteomes" id="UP000571554"/>
    </source>
</evidence>
<sequence length="357" mass="37107">MPFRAQHPGRALLLCLALVAAAAGTSAPVHAAQAAAAPIRLMMGGMAKIVYLPAVLAARLGYFRDEGLDVQVVGGPAGIDTSTELIAGAIEGAVGFYDHTLDLQSRGQDVLSVVVFQRALGLAELASTRSEGGRAMARSGSMRDAKGRRLGVTGFGSSTWVVTRYLAAGAGVAPGDYTIVPLASDTRFIEALQQGSIDAGMVEEPTATRLLSSGATQMVADMRSVEGSQRWLGGPYAGACLYMRRSWVDAHPHETAQLARALVRALRYLNTHSAQAIADALPPELTGSDRAGYVQALAAAQPAFSRDGQMPEGAPQTVLHVLIAAGSGVTARHVDLAKTYTNDFVASAQSDALKGAP</sequence>
<evidence type="ECO:0000256" key="4">
    <source>
        <dbReference type="SAM" id="SignalP"/>
    </source>
</evidence>
<dbReference type="SUPFAM" id="SSF53850">
    <property type="entry name" value="Periplasmic binding protein-like II"/>
    <property type="match status" value="1"/>
</dbReference>
<dbReference type="RefSeq" id="WP_183729679.1">
    <property type="nucleotide sequence ID" value="NZ_JACHBW010000020.1"/>
</dbReference>
<evidence type="ECO:0000256" key="3">
    <source>
        <dbReference type="ARBA" id="ARBA00022729"/>
    </source>
</evidence>
<evidence type="ECO:0000313" key="5">
    <source>
        <dbReference type="EMBL" id="MBB6105898.1"/>
    </source>
</evidence>
<dbReference type="AlphaFoldDB" id="A0A7W9WWE7"/>
<comment type="subcellular location">
    <subcellularLocation>
        <location evidence="1">Periplasm</location>
    </subcellularLocation>
</comment>
<protein>
    <submittedName>
        <fullName evidence="5">NitT/TauT family transport system substrate-binding protein</fullName>
    </submittedName>
</protein>
<keyword evidence="6" id="KW-1185">Reference proteome</keyword>
<dbReference type="PANTHER" id="PTHR30024:SF47">
    <property type="entry name" value="TAURINE-BINDING PERIPLASMIC PROTEIN"/>
    <property type="match status" value="1"/>
</dbReference>
<feature type="chain" id="PRO_5031165555" evidence="4">
    <location>
        <begin position="32"/>
        <end position="357"/>
    </location>
</feature>
<organism evidence="5 6">
    <name type="scientific">Paraburkholderia bannensis</name>
    <dbReference type="NCBI Taxonomy" id="765414"/>
    <lineage>
        <taxon>Bacteria</taxon>
        <taxon>Pseudomonadati</taxon>
        <taxon>Pseudomonadota</taxon>
        <taxon>Betaproteobacteria</taxon>
        <taxon>Burkholderiales</taxon>
        <taxon>Burkholderiaceae</taxon>
        <taxon>Paraburkholderia</taxon>
    </lineage>
</organism>
<dbReference type="GO" id="GO:0042918">
    <property type="term" value="P:alkanesulfonate transmembrane transport"/>
    <property type="evidence" value="ECO:0007669"/>
    <property type="project" value="TreeGrafter"/>
</dbReference>
<dbReference type="EMBL" id="JACHBW010000020">
    <property type="protein sequence ID" value="MBB6105898.1"/>
    <property type="molecule type" value="Genomic_DNA"/>
</dbReference>
<gene>
    <name evidence="5" type="ORF">F4827_005768</name>
</gene>
<dbReference type="Pfam" id="PF13379">
    <property type="entry name" value="NMT1_2"/>
    <property type="match status" value="1"/>
</dbReference>
<evidence type="ECO:0000256" key="1">
    <source>
        <dbReference type="ARBA" id="ARBA00004418"/>
    </source>
</evidence>
<name>A0A7W9WWE7_9BURK</name>
<comment type="caution">
    <text evidence="5">The sequence shown here is derived from an EMBL/GenBank/DDBJ whole genome shotgun (WGS) entry which is preliminary data.</text>
</comment>
<keyword evidence="3 4" id="KW-0732">Signal</keyword>
<feature type="signal peptide" evidence="4">
    <location>
        <begin position="1"/>
        <end position="31"/>
    </location>
</feature>
<proteinExistence type="inferred from homology"/>
<evidence type="ECO:0000256" key="2">
    <source>
        <dbReference type="ARBA" id="ARBA00010742"/>
    </source>
</evidence>
<comment type="similarity">
    <text evidence="2">Belongs to the bacterial solute-binding protein SsuA/TauA family.</text>
</comment>
<reference evidence="5 6" key="1">
    <citation type="submission" date="2020-08" db="EMBL/GenBank/DDBJ databases">
        <title>Above-ground endophytic microbial communities from plants in different locations in the United States.</title>
        <authorList>
            <person name="Frank C."/>
        </authorList>
    </citation>
    <scope>NUCLEOTIDE SEQUENCE [LARGE SCALE GENOMIC DNA]</scope>
    <source>
        <strain evidence="5 6">WP4_2_2</strain>
    </source>
</reference>
<dbReference type="Proteomes" id="UP000571554">
    <property type="component" value="Unassembled WGS sequence"/>
</dbReference>
<dbReference type="GO" id="GO:0042597">
    <property type="term" value="C:periplasmic space"/>
    <property type="evidence" value="ECO:0007669"/>
    <property type="project" value="UniProtKB-SubCell"/>
</dbReference>